<feature type="transmembrane region" description="Helical" evidence="1">
    <location>
        <begin position="52"/>
        <end position="73"/>
    </location>
</feature>
<dbReference type="PROSITE" id="PS51257">
    <property type="entry name" value="PROKAR_LIPOPROTEIN"/>
    <property type="match status" value="1"/>
</dbReference>
<dbReference type="NCBIfam" id="TIGR01495">
    <property type="entry name" value="ETRAMP"/>
    <property type="match status" value="1"/>
</dbReference>
<name>A0A024UY13_PLAFA</name>
<dbReference type="EMBL" id="KI925155">
    <property type="protein sequence ID" value="ETW15638.1"/>
    <property type="molecule type" value="Genomic_DNA"/>
</dbReference>
<protein>
    <recommendedName>
        <fullName evidence="4">Early transcribed membrane protein 14.2</fullName>
    </recommendedName>
</protein>
<dbReference type="Pfam" id="PF09716">
    <property type="entry name" value="ETRAMP"/>
    <property type="match status" value="1"/>
</dbReference>
<dbReference type="AlphaFoldDB" id="A0A024UY13"/>
<dbReference type="OrthoDB" id="386258at2759"/>
<evidence type="ECO:0000256" key="1">
    <source>
        <dbReference type="SAM" id="Phobius"/>
    </source>
</evidence>
<accession>A0A024UY13</accession>
<feature type="transmembrane region" description="Helical" evidence="1">
    <location>
        <begin position="6"/>
        <end position="25"/>
    </location>
</feature>
<keyword evidence="1" id="KW-0472">Membrane</keyword>
<sequence>MKLIKVYVFLFIMLMIGLLGCGNVCNELKEKKNMLLKENPDKLLNKKRRKKLVYSVIGTLSAILGIAIFGMGINSHFKEKKKTIWDEVGKDMDSILNRTIAVGIWKTRKNYKNEIEDIEKIIPSQEEVQKILIYQIENKNIKITDGYMKEIQSLSKYVLYNIRNSMRHYTKTLSYYS</sequence>
<reference evidence="2 3" key="1">
    <citation type="submission" date="2013-02" db="EMBL/GenBank/DDBJ databases">
        <title>The Genome Annotation of Plasmodium falciparum Vietnam Oak-Knoll (FVO).</title>
        <authorList>
            <consortium name="The Broad Institute Genome Sequencing Platform"/>
            <consortium name="The Broad Institute Genome Sequencing Center for Infectious Disease"/>
            <person name="Neafsey D."/>
            <person name="Hoffman S."/>
            <person name="Volkman S."/>
            <person name="Rosenthal P."/>
            <person name="Walker B."/>
            <person name="Young S.K."/>
            <person name="Zeng Q."/>
            <person name="Gargeya S."/>
            <person name="Fitzgerald M."/>
            <person name="Haas B."/>
            <person name="Abouelleil A."/>
            <person name="Allen A.W."/>
            <person name="Alvarado L."/>
            <person name="Arachchi H.M."/>
            <person name="Berlin A.M."/>
            <person name="Chapman S.B."/>
            <person name="Gainer-Dewar J."/>
            <person name="Goldberg J."/>
            <person name="Griggs A."/>
            <person name="Gujja S."/>
            <person name="Hansen M."/>
            <person name="Howarth C."/>
            <person name="Imamovic A."/>
            <person name="Ireland A."/>
            <person name="Larimer J."/>
            <person name="McCowan C."/>
            <person name="Murphy C."/>
            <person name="Pearson M."/>
            <person name="Poon T.W."/>
            <person name="Priest M."/>
            <person name="Roberts A."/>
            <person name="Saif S."/>
            <person name="Shea T."/>
            <person name="Sisk P."/>
            <person name="Sykes S."/>
            <person name="Wortman J."/>
            <person name="Nusbaum C."/>
            <person name="Birren B."/>
        </authorList>
    </citation>
    <scope>NUCLEOTIDE SEQUENCE [LARGE SCALE GENOMIC DNA]</scope>
    <source>
        <strain evidence="3">Vietnam Oak-Knoll (FVO)</strain>
    </source>
</reference>
<keyword evidence="1" id="KW-0812">Transmembrane</keyword>
<dbReference type="InterPro" id="IPR006389">
    <property type="entry name" value="Early_transc_mb_plasmodium"/>
</dbReference>
<gene>
    <name evidence="2" type="ORF">PFFVO_05418</name>
</gene>
<evidence type="ECO:0000313" key="2">
    <source>
        <dbReference type="EMBL" id="ETW15638.1"/>
    </source>
</evidence>
<reference evidence="2 3" key="2">
    <citation type="submission" date="2013-02" db="EMBL/GenBank/DDBJ databases">
        <title>The Genome Sequence of Plasmodium falciparum Vietnam Oak-Knoll (FVO).</title>
        <authorList>
            <consortium name="The Broad Institute Genome Sequencing Platform"/>
            <consortium name="The Broad Institute Genome Sequencing Center for Infectious Disease"/>
            <person name="Neafsey D."/>
            <person name="Cheeseman I."/>
            <person name="Volkman S."/>
            <person name="Adams J."/>
            <person name="Walker B."/>
            <person name="Young S.K."/>
            <person name="Zeng Q."/>
            <person name="Gargeya S."/>
            <person name="Fitzgerald M."/>
            <person name="Haas B."/>
            <person name="Abouelleil A."/>
            <person name="Alvarado L."/>
            <person name="Arachchi H.M."/>
            <person name="Berlin A.M."/>
            <person name="Chapman S.B."/>
            <person name="Dewar J."/>
            <person name="Goldberg J."/>
            <person name="Griggs A."/>
            <person name="Gujja S."/>
            <person name="Hansen M."/>
            <person name="Howarth C."/>
            <person name="Imamovic A."/>
            <person name="Larimer J."/>
            <person name="McCowan C."/>
            <person name="Murphy C."/>
            <person name="Neiman D."/>
            <person name="Pearson M."/>
            <person name="Priest M."/>
            <person name="Roberts A."/>
            <person name="Saif S."/>
            <person name="Shea T."/>
            <person name="Sisk P."/>
            <person name="Sykes S."/>
            <person name="Wortman J."/>
            <person name="Nusbaum C."/>
            <person name="Birren B."/>
        </authorList>
    </citation>
    <scope>NUCLEOTIDE SEQUENCE [LARGE SCALE GENOMIC DNA]</scope>
    <source>
        <strain evidence="3">Vietnam Oak-Knoll (FVO)</strain>
    </source>
</reference>
<proteinExistence type="predicted"/>
<evidence type="ECO:0008006" key="4">
    <source>
        <dbReference type="Google" id="ProtNLM"/>
    </source>
</evidence>
<dbReference type="Proteomes" id="UP000030690">
    <property type="component" value="Unassembled WGS sequence"/>
</dbReference>
<keyword evidence="1" id="KW-1133">Transmembrane helix</keyword>
<organism evidence="2 3">
    <name type="scientific">Plasmodium falciparum Vietnam Oak-Knoll</name>
    <name type="common">FVO</name>
    <dbReference type="NCBI Taxonomy" id="1036723"/>
    <lineage>
        <taxon>Eukaryota</taxon>
        <taxon>Sar</taxon>
        <taxon>Alveolata</taxon>
        <taxon>Apicomplexa</taxon>
        <taxon>Aconoidasida</taxon>
        <taxon>Haemosporida</taxon>
        <taxon>Plasmodiidae</taxon>
        <taxon>Plasmodium</taxon>
        <taxon>Plasmodium (Laverania)</taxon>
    </lineage>
</organism>
<evidence type="ECO:0000313" key="3">
    <source>
        <dbReference type="Proteomes" id="UP000030690"/>
    </source>
</evidence>